<accession>A0A7L5C0H7</accession>
<reference evidence="1 2" key="1">
    <citation type="submission" date="2020-02" db="EMBL/GenBank/DDBJ databases">
        <title>complete genome sequence of Rhodobacteraceae bacterium.</title>
        <authorList>
            <person name="Park J."/>
            <person name="Kim Y.-S."/>
            <person name="Kim K.-H."/>
        </authorList>
    </citation>
    <scope>NUCLEOTIDE SEQUENCE [LARGE SCALE GENOMIC DNA]</scope>
    <source>
        <strain evidence="1 2">RR4-56</strain>
    </source>
</reference>
<keyword evidence="2" id="KW-1185">Reference proteome</keyword>
<dbReference type="Pfam" id="PF06224">
    <property type="entry name" value="AlkZ-like"/>
    <property type="match status" value="1"/>
</dbReference>
<name>A0A7L5C0H7_9RHOB</name>
<gene>
    <name evidence="1" type="ORF">G5B40_12780</name>
</gene>
<dbReference type="PANTHER" id="PTHR30528">
    <property type="entry name" value="CYTOPLASMIC PROTEIN"/>
    <property type="match status" value="1"/>
</dbReference>
<dbReference type="InterPro" id="IPR009351">
    <property type="entry name" value="AlkZ-like"/>
</dbReference>
<protein>
    <submittedName>
        <fullName evidence="1">Winged helix-turn-helix domain-containing protein</fullName>
    </submittedName>
</protein>
<dbReference type="AlphaFoldDB" id="A0A7L5C0H7"/>
<dbReference type="Proteomes" id="UP000503336">
    <property type="component" value="Chromosome"/>
</dbReference>
<evidence type="ECO:0000313" key="2">
    <source>
        <dbReference type="Proteomes" id="UP000503336"/>
    </source>
</evidence>
<evidence type="ECO:0000313" key="1">
    <source>
        <dbReference type="EMBL" id="QIE56257.1"/>
    </source>
</evidence>
<dbReference type="EMBL" id="CP049056">
    <property type="protein sequence ID" value="QIE56257.1"/>
    <property type="molecule type" value="Genomic_DNA"/>
</dbReference>
<dbReference type="RefSeq" id="WP_165099256.1">
    <property type="nucleotide sequence ID" value="NZ_CP049056.1"/>
</dbReference>
<proteinExistence type="predicted"/>
<dbReference type="KEGG" id="hdh:G5B40_12780"/>
<organism evidence="1 2">
    <name type="scientific">Pikeienuella piscinae</name>
    <dbReference type="NCBI Taxonomy" id="2748098"/>
    <lineage>
        <taxon>Bacteria</taxon>
        <taxon>Pseudomonadati</taxon>
        <taxon>Pseudomonadota</taxon>
        <taxon>Alphaproteobacteria</taxon>
        <taxon>Rhodobacterales</taxon>
        <taxon>Paracoccaceae</taxon>
        <taxon>Pikeienuella</taxon>
    </lineage>
</organism>
<dbReference type="PANTHER" id="PTHR30528:SF0">
    <property type="entry name" value="CYTOPLASMIC PROTEIN"/>
    <property type="match status" value="1"/>
</dbReference>
<sequence>MTPPRIDNRRARRLFMRRHALAEPPTGRLTGDGLLALIERLGFVQVDSIRTVERAHHMILFARNQTYRPKALKRLIERDRALFENWTHDASIIPTRFFPYWRTAMAEKAPRIAARWESYGRVGFREQAEEVMAEIARRGPCLSREMGAEETRSNGGWWEWNPSKTALEYLWRSGRLCVARREGFQKVYDLTENVIPEAHHAAEPPDRAALIDWSCGAALDRLGFATTGELAAFWALISPGEAKTWAAGRSNLIEIEVEGADGTSRRHLARPELLAEETPEPPARMRVLSPFDPMIRDRKRARRLFGFDYTIEVFVPAEKRKYGYYVFPLLEGDRLIGRIDMKADRVLDALVVTGLWLEPGVRRAAGRLRRLESELERQRRLAGVGAVRFDNGWIRD</sequence>